<gene>
    <name evidence="2" type="ORF">H257_03146</name>
</gene>
<dbReference type="VEuPathDB" id="FungiDB:H257_03146"/>
<accession>W4H0F0</accession>
<organism evidence="2">
    <name type="scientific">Aphanomyces astaci</name>
    <name type="common">Crayfish plague agent</name>
    <dbReference type="NCBI Taxonomy" id="112090"/>
    <lineage>
        <taxon>Eukaryota</taxon>
        <taxon>Sar</taxon>
        <taxon>Stramenopiles</taxon>
        <taxon>Oomycota</taxon>
        <taxon>Saprolegniomycetes</taxon>
        <taxon>Saprolegniales</taxon>
        <taxon>Verrucalvaceae</taxon>
        <taxon>Aphanomyces</taxon>
    </lineage>
</organism>
<evidence type="ECO:0000256" key="1">
    <source>
        <dbReference type="SAM" id="MobiDB-lite"/>
    </source>
</evidence>
<dbReference type="RefSeq" id="XP_009825410.1">
    <property type="nucleotide sequence ID" value="XM_009827108.1"/>
</dbReference>
<dbReference type="GeneID" id="20805142"/>
<name>W4H0F0_APHAT</name>
<feature type="region of interest" description="Disordered" evidence="1">
    <location>
        <begin position="200"/>
        <end position="222"/>
    </location>
</feature>
<sequence>MSIFGNSDRFIADAARSPGPIYHSTVESLEHSPKKGAIALRQDHAQPQPDVTVSHGHRDSWIKGQFSPSISIHDSGVNLSPSHYDTDVSIIKSRFPSLSFPKSERFLSQKVCMTDKHHQRELIATDSPGPKYNIEVRQYKNQAPKYTFQKGQVQCLKAGSPVKSHRESWLSVINRKGVLLSPPAHVSQGDELSGLVPSMLSSENQSSESGMRPTSTSKFGTAPRFGLREIPRKDQSTVGMQRVQYISARHARENMGEFSPGPIYTPYKPPRPGGRLAPATKLTSPSKHDEIRAPDTNLSSRSCWLSGNIRKNSGREIMLMKTGDMAPGPGAYSHSSSAFASANFSHNVKVKRKELQAHAPPRGVGGVNGRNPRSRAVPKEPIAQDVQLEPPMSPHVDEIPPPSTAM</sequence>
<reference evidence="2" key="1">
    <citation type="submission" date="2013-12" db="EMBL/GenBank/DDBJ databases">
        <title>The Genome Sequence of Aphanomyces astaci APO3.</title>
        <authorList>
            <consortium name="The Broad Institute Genomics Platform"/>
            <person name="Russ C."/>
            <person name="Tyler B."/>
            <person name="van West P."/>
            <person name="Dieguez-Uribeondo J."/>
            <person name="Young S.K."/>
            <person name="Zeng Q."/>
            <person name="Gargeya S."/>
            <person name="Fitzgerald M."/>
            <person name="Abouelleil A."/>
            <person name="Alvarado L."/>
            <person name="Chapman S.B."/>
            <person name="Gainer-Dewar J."/>
            <person name="Goldberg J."/>
            <person name="Griggs A."/>
            <person name="Gujja S."/>
            <person name="Hansen M."/>
            <person name="Howarth C."/>
            <person name="Imamovic A."/>
            <person name="Ireland A."/>
            <person name="Larimer J."/>
            <person name="McCowan C."/>
            <person name="Murphy C."/>
            <person name="Pearson M."/>
            <person name="Poon T.W."/>
            <person name="Priest M."/>
            <person name="Roberts A."/>
            <person name="Saif S."/>
            <person name="Shea T."/>
            <person name="Sykes S."/>
            <person name="Wortman J."/>
            <person name="Nusbaum C."/>
            <person name="Birren B."/>
        </authorList>
    </citation>
    <scope>NUCLEOTIDE SEQUENCE [LARGE SCALE GENOMIC DNA]</scope>
    <source>
        <strain evidence="2">APO3</strain>
    </source>
</reference>
<feature type="compositionally biased region" description="Low complexity" evidence="1">
    <location>
        <begin position="200"/>
        <end position="209"/>
    </location>
</feature>
<feature type="region of interest" description="Disordered" evidence="1">
    <location>
        <begin position="354"/>
        <end position="406"/>
    </location>
</feature>
<dbReference type="OrthoDB" id="65581at2759"/>
<protein>
    <submittedName>
        <fullName evidence="2">Uncharacterized protein</fullName>
    </submittedName>
</protein>
<dbReference type="EMBL" id="KI913118">
    <property type="protein sequence ID" value="ETV85392.1"/>
    <property type="molecule type" value="Genomic_DNA"/>
</dbReference>
<evidence type="ECO:0000313" key="2">
    <source>
        <dbReference type="EMBL" id="ETV85392.1"/>
    </source>
</evidence>
<dbReference type="AlphaFoldDB" id="W4H0F0"/>
<proteinExistence type="predicted"/>